<feature type="region of interest" description="Disordered" evidence="1">
    <location>
        <begin position="214"/>
        <end position="348"/>
    </location>
</feature>
<evidence type="ECO:0000256" key="1">
    <source>
        <dbReference type="SAM" id="MobiDB-lite"/>
    </source>
</evidence>
<dbReference type="EMBL" id="VLTN01000066">
    <property type="protein sequence ID" value="KAA0147488.1"/>
    <property type="molecule type" value="Genomic_DNA"/>
</dbReference>
<feature type="region of interest" description="Disordered" evidence="1">
    <location>
        <begin position="832"/>
        <end position="891"/>
    </location>
</feature>
<feature type="compositionally biased region" description="Low complexity" evidence="1">
    <location>
        <begin position="262"/>
        <end position="275"/>
    </location>
</feature>
<proteinExistence type="predicted"/>
<feature type="compositionally biased region" description="Gly residues" evidence="1">
    <location>
        <begin position="872"/>
        <end position="890"/>
    </location>
</feature>
<sequence>MAVNFGKVESFKRETRGVATEAEAAELAEKRARELAALEVQNYARQLKAYRDGAAQVVQRAFRGYFARRYTLPGLREELRQLSRWSLDAVFEAVVRRQNEFGLAIDDALRRKQIQKERRVELRTTLKHAARRVGEAAVAMKATVDTPATSFLAVVAAARDRAATQAVLSGSGGASRHKARPGDDGADSEELEALHKSRTRVDLAAMLRALDACPPPKAHATDGNAAPAGASGGKRARRASGLPTLGVGMLSGRQAVPPPPSAGSRTARSGASSQRSPRHAASSPRGSQRVGFEDSDDDDETATALGDDDDITSVVERMDEDDDLGLGTGDGPASGQAAGARGAGGASGDDFEAGTMRVAAALRDAAELGVLLDPEVARLSAAGASVALVEDRGFYFRRGVSEGAFVSFVRDCGLWGNRASLGLLRTIFVRRCTLATDQAATVHARRQFFANCGSSGRLPRERIWAVVAATGLPVPAAEAADWAGRQASSITVEAFTSWFQERRAQAKSAAIVAAGGRGGARGLSGASASFRRQRKPASAAKRSDKLAVPSFRVANALEAAGQAVASAAGGREDALFGALVDGQPPPLEALVPLCCLTRDGFERALADLAVVLLPETVTGQRPPLDFDDALEIAGQDPDGAPQAEQGRARGAAAGRAAGGYAGSGLLGVGGGRATKAPARRGRLSPRSASYSFGPEPPSAVALMHMAGSSARREALERILRERIAPAVHQMEVLGCWGLASPAGALLQSEGVRMVLREYESGLLTIFARYAEAPVLANSQAGKGVARRPQPRGGPMNTTMGAGTMLQSQEGGAGVLDSAARFGWLPSSGAGADDLHVPGGHARHSWNQSHSRHGGGSDHSGSGSASASSTGAGTDGSSGKGGGDAGQGPFGGANALLAAPSFLMRSEVQTDDPAAQLAQDMEKAGQGKPQGGARFSQASTRTAMSGPAGGRGPAATDTSIGEAAGLLRTSGRVRYGGWRRLCSDFGLHPGLLANGVEDGFELLSCLLSARARDRVGMAHECVYPPVALFGALRRRCAKCGRAEYRWAYDEQVATRAAFRSWTKERGTPGRLPKSEVRALLASLGRQVPPASAAFRLMLAVMNEDRRGVVGMDDFMEGLEAAETMAQTARGAAVNFPELCVSMAVAARMCMSKPAMREHLPPSPPPATQLRFLLSHVMEPVFRAATGEAMRRCVAATLANASDPGLPAVEVALARELSRAHFLYSRLDGEVTGERLDAGRFLLFARDLGLFRSLPVQDIMRVFVAAATERLRAGDVLDIALSAGDASGGGDDDAAGARQRLRAADSFRVMSQSEDAAGRLLRGTKATIGTASPAGVANFLEAAQSDLDTRGLPVLTGADGAGDADAAERRTAEEHADAVSLAQRVGTLSEGAFRLAAVLLLREAFLMGQRSVGQRDPRAWTLPVSVSSQLTPEGLAKRALLLRLRTLLRV</sequence>
<evidence type="ECO:0000313" key="3">
    <source>
        <dbReference type="Proteomes" id="UP000323011"/>
    </source>
</evidence>
<accession>A0A5A8C3I0</accession>
<dbReference type="PROSITE" id="PS50096">
    <property type="entry name" value="IQ"/>
    <property type="match status" value="1"/>
</dbReference>
<evidence type="ECO:0008006" key="4">
    <source>
        <dbReference type="Google" id="ProtNLM"/>
    </source>
</evidence>
<feature type="region of interest" description="Disordered" evidence="1">
    <location>
        <begin position="623"/>
        <end position="651"/>
    </location>
</feature>
<gene>
    <name evidence="2" type="ORF">FNF29_07334</name>
</gene>
<feature type="compositionally biased region" description="Low complexity" evidence="1">
    <location>
        <begin position="858"/>
        <end position="871"/>
    </location>
</feature>
<dbReference type="Proteomes" id="UP000323011">
    <property type="component" value="Unassembled WGS sequence"/>
</dbReference>
<feature type="compositionally biased region" description="Low complexity" evidence="1">
    <location>
        <begin position="639"/>
        <end position="651"/>
    </location>
</feature>
<name>A0A5A8C3I0_CAFRO</name>
<feature type="region of interest" description="Disordered" evidence="1">
    <location>
        <begin position="918"/>
        <end position="956"/>
    </location>
</feature>
<reference evidence="2 3" key="1">
    <citation type="submission" date="2019-07" db="EMBL/GenBank/DDBJ databases">
        <title>Genomes of Cafeteria roenbergensis.</title>
        <authorList>
            <person name="Fischer M.G."/>
            <person name="Hackl T."/>
            <person name="Roman M."/>
        </authorList>
    </citation>
    <scope>NUCLEOTIDE SEQUENCE [LARGE SCALE GENOMIC DNA]</scope>
    <source>
        <strain evidence="2 3">BVI</strain>
    </source>
</reference>
<organism evidence="2 3">
    <name type="scientific">Cafeteria roenbergensis</name>
    <name type="common">Marine flagellate</name>
    <dbReference type="NCBI Taxonomy" id="33653"/>
    <lineage>
        <taxon>Eukaryota</taxon>
        <taxon>Sar</taxon>
        <taxon>Stramenopiles</taxon>
        <taxon>Bigyra</taxon>
        <taxon>Opalozoa</taxon>
        <taxon>Bicosoecida</taxon>
        <taxon>Cafeteriaceae</taxon>
        <taxon>Cafeteria</taxon>
    </lineage>
</organism>
<evidence type="ECO:0000313" key="2">
    <source>
        <dbReference type="EMBL" id="KAA0147488.1"/>
    </source>
</evidence>
<feature type="region of interest" description="Disordered" evidence="1">
    <location>
        <begin position="671"/>
        <end position="692"/>
    </location>
</feature>
<comment type="caution">
    <text evidence="2">The sequence shown here is derived from an EMBL/GenBank/DDBJ whole genome shotgun (WGS) entry which is preliminary data.</text>
</comment>
<feature type="compositionally biased region" description="Acidic residues" evidence="1">
    <location>
        <begin position="293"/>
        <end position="311"/>
    </location>
</feature>
<feature type="region of interest" description="Disordered" evidence="1">
    <location>
        <begin position="166"/>
        <end position="190"/>
    </location>
</feature>
<protein>
    <recommendedName>
        <fullName evidence="4">EF-hand domain-containing protein</fullName>
    </recommendedName>
</protein>
<keyword evidence="3" id="KW-1185">Reference proteome</keyword>